<evidence type="ECO:0000256" key="1">
    <source>
        <dbReference type="SAM" id="MobiDB-lite"/>
    </source>
</evidence>
<sequence length="189" mass="20891">MAPSAKRPPNPVDQPDNSAPLLSNDHLGNLIRFDDGSRQSYLDEGALLELCDAARAGLVNGGALAEPLSKRLTDFLAAAVVDEAYGIATIGFPVLMQSRLDKLVADVSMPDALDAAQPRRDGSTGRRLQRFWRARFRRDYFDIDQMRYADLSRAGRLRHVVFDEHQLWRPIACQALVGDPGSLQFEAGQ</sequence>
<organism evidence="2 3">
    <name type="scientific">Ophiocordyceps camponoti-floridani</name>
    <dbReference type="NCBI Taxonomy" id="2030778"/>
    <lineage>
        <taxon>Eukaryota</taxon>
        <taxon>Fungi</taxon>
        <taxon>Dikarya</taxon>
        <taxon>Ascomycota</taxon>
        <taxon>Pezizomycotina</taxon>
        <taxon>Sordariomycetes</taxon>
        <taxon>Hypocreomycetidae</taxon>
        <taxon>Hypocreales</taxon>
        <taxon>Ophiocordycipitaceae</taxon>
        <taxon>Ophiocordyceps</taxon>
    </lineage>
</organism>
<name>A0A8H4VCR0_9HYPO</name>
<keyword evidence="3" id="KW-1185">Reference proteome</keyword>
<dbReference type="OrthoDB" id="3244603at2759"/>
<proteinExistence type="predicted"/>
<feature type="compositionally biased region" description="Pro residues" evidence="1">
    <location>
        <begin position="1"/>
        <end position="12"/>
    </location>
</feature>
<gene>
    <name evidence="2" type="ORF">GQ602_004967</name>
</gene>
<comment type="caution">
    <text evidence="2">The sequence shown here is derived from an EMBL/GenBank/DDBJ whole genome shotgun (WGS) entry which is preliminary data.</text>
</comment>
<dbReference type="EMBL" id="JAACLJ010000005">
    <property type="protein sequence ID" value="KAF4585662.1"/>
    <property type="molecule type" value="Genomic_DNA"/>
</dbReference>
<evidence type="ECO:0000313" key="3">
    <source>
        <dbReference type="Proteomes" id="UP000562929"/>
    </source>
</evidence>
<accession>A0A8H4VCR0</accession>
<protein>
    <submittedName>
        <fullName evidence="2">Uncharacterized protein</fullName>
    </submittedName>
</protein>
<dbReference type="AlphaFoldDB" id="A0A8H4VCR0"/>
<reference evidence="2 3" key="1">
    <citation type="journal article" date="2020" name="G3 (Bethesda)">
        <title>Genetic Underpinnings of Host Manipulation by Ophiocordyceps as Revealed by Comparative Transcriptomics.</title>
        <authorList>
            <person name="Will I."/>
            <person name="Das B."/>
            <person name="Trinh T."/>
            <person name="Brachmann A."/>
            <person name="Ohm R.A."/>
            <person name="de Bekker C."/>
        </authorList>
    </citation>
    <scope>NUCLEOTIDE SEQUENCE [LARGE SCALE GENOMIC DNA]</scope>
    <source>
        <strain evidence="2 3">EC05</strain>
    </source>
</reference>
<dbReference type="Proteomes" id="UP000562929">
    <property type="component" value="Unassembled WGS sequence"/>
</dbReference>
<evidence type="ECO:0000313" key="2">
    <source>
        <dbReference type="EMBL" id="KAF4585662.1"/>
    </source>
</evidence>
<feature type="region of interest" description="Disordered" evidence="1">
    <location>
        <begin position="1"/>
        <end position="21"/>
    </location>
</feature>